<dbReference type="Gene3D" id="1.10.3230.30">
    <property type="entry name" value="Phage gp6-like head-tail connector protein"/>
    <property type="match status" value="1"/>
</dbReference>
<evidence type="ECO:0000313" key="1">
    <source>
        <dbReference type="EMBL" id="SAK63568.1"/>
    </source>
</evidence>
<dbReference type="AlphaFoldDB" id="A0A158B005"/>
<accession>A0A158B005</accession>
<comment type="caution">
    <text evidence="1">The sequence shown here is derived from an EMBL/GenBank/DDBJ whole genome shotgun (WGS) entry which is preliminary data.</text>
</comment>
<proteinExistence type="predicted"/>
<dbReference type="CDD" id="cd08054">
    <property type="entry name" value="gp6"/>
    <property type="match status" value="1"/>
</dbReference>
<gene>
    <name evidence="1" type="ORF">AWB80_02883</name>
</gene>
<sequence>MTGDLVTIDQARAALRLDDDFPDLTVQIAITSASDSVIQYLKLKEPYTDENKPPPNVQQATLLLAGILLRDPDGVESQTWEQGYLPWAVCNLLHQRRDPAME</sequence>
<dbReference type="InterPro" id="IPR021146">
    <property type="entry name" value="Phage_gp6-like_head-tail"/>
</dbReference>
<evidence type="ECO:0008006" key="3">
    <source>
        <dbReference type="Google" id="ProtNLM"/>
    </source>
</evidence>
<protein>
    <recommendedName>
        <fullName evidence="3">Phage gp6-like head-tail connector protein</fullName>
    </recommendedName>
</protein>
<dbReference type="OrthoDB" id="9134711at2"/>
<evidence type="ECO:0000313" key="2">
    <source>
        <dbReference type="Proteomes" id="UP000054911"/>
    </source>
</evidence>
<dbReference type="EMBL" id="FCOE02000008">
    <property type="protein sequence ID" value="SAK63568.1"/>
    <property type="molecule type" value="Genomic_DNA"/>
</dbReference>
<dbReference type="Pfam" id="PF05135">
    <property type="entry name" value="Phage_connect_1"/>
    <property type="match status" value="1"/>
</dbReference>
<keyword evidence="2" id="KW-1185">Reference proteome</keyword>
<dbReference type="Proteomes" id="UP000054911">
    <property type="component" value="Unassembled WGS sequence"/>
</dbReference>
<dbReference type="STRING" id="1777141.AWB80_02883"/>
<organism evidence="1 2">
    <name type="scientific">Caballeronia pedi</name>
    <dbReference type="NCBI Taxonomy" id="1777141"/>
    <lineage>
        <taxon>Bacteria</taxon>
        <taxon>Pseudomonadati</taxon>
        <taxon>Pseudomonadota</taxon>
        <taxon>Betaproteobacteria</taxon>
        <taxon>Burkholderiales</taxon>
        <taxon>Burkholderiaceae</taxon>
        <taxon>Caballeronia</taxon>
    </lineage>
</organism>
<name>A0A158B005_9BURK</name>
<dbReference type="RefSeq" id="WP_061175355.1">
    <property type="nucleotide sequence ID" value="NZ_FCOE02000008.1"/>
</dbReference>
<reference evidence="1" key="1">
    <citation type="submission" date="2016-01" db="EMBL/GenBank/DDBJ databases">
        <authorList>
            <person name="Peeters C."/>
        </authorList>
    </citation>
    <scope>NUCLEOTIDE SEQUENCE [LARGE SCALE GENOMIC DNA]</scope>
    <source>
        <strain evidence="1">LMG 29323</strain>
    </source>
</reference>